<comment type="caution">
    <text evidence="2">The sequence shown here is derived from an EMBL/GenBank/DDBJ whole genome shotgun (WGS) entry which is preliminary data.</text>
</comment>
<sequence>MHSSSSSCHLRLAAKGRIEHLQYSKVGQHSDSVYQKKANKYPLNIMNSISKTLHYVEWSPNFEHNEVLHVGQPSIECVNCRAIMWFEERAEKSRRSTEVQFSICCQKGKVKLPFLQRPPELLNNLLHDEDPRSKHFLDNIRTYNNMFSFTLIGGKIESSMNNGCGPPQFILSGQNYHHIGSLLPVAGSNPKFAQLYIYDTENELSNRMNHFESYNNRSILDKSLVGDFIKMIDEYNVLAKSFRRVRDLSLQDTPSDFTLRLFRNRLKDPRVYNMPSSNEIAALIVGDFANMDVGRDIIVKKFSGDLSRLHETHTAFIPLQYPLMFPYGEDGYQENIPIREHHSGSESTKRIRVSLREFIAFRIQERVCEFGNIVHARRLFQQFVVDCYTMIEAQRLSFIRSNQKLVRSEILNGLQEAINRGETDPSCVGRRIVLPSSFTGGMRYMFNNCQDDMAICKRFSYPDLFITITCNVNWLEIRDVLGPKGFSPSDRPDIVCRVFKVKLDEMMTDFKKNNFFGQTTARMYTIEFQKRGLPHAHILLWLDGSNKLHNTTDIDNVISAELPHPNLYPKLFKVVTSYMIHGPCGVAKLNLPCMKQGKCSKFFPKKFTAVTTIDEDGYPMYKRRNIGIFVEKNGIQMDNRNVVPYSPNLLMRYQAHVNTEYCNKSNSIKYLFKYVNKGPDRATMKISNGTTKDGEKTNVDEIKDYYDCRYLSPCEAVWRTFGFDIHHR</sequence>
<proteinExistence type="predicted"/>
<protein>
    <recommendedName>
        <fullName evidence="1">Helitron helicase-like domain-containing protein</fullName>
    </recommendedName>
</protein>
<feature type="domain" description="Helitron helicase-like" evidence="1">
    <location>
        <begin position="358"/>
        <end position="540"/>
    </location>
</feature>
<dbReference type="AlphaFoldDB" id="A0AAN9MKE0"/>
<evidence type="ECO:0000313" key="2">
    <source>
        <dbReference type="EMBL" id="KAK7354399.1"/>
    </source>
</evidence>
<reference evidence="2 3" key="1">
    <citation type="submission" date="2024-01" db="EMBL/GenBank/DDBJ databases">
        <title>The genomes of 5 underutilized Papilionoideae crops provide insights into root nodulation and disease resistanc.</title>
        <authorList>
            <person name="Jiang F."/>
        </authorList>
    </citation>
    <scope>NUCLEOTIDE SEQUENCE [LARGE SCALE GENOMIC DNA]</scope>
    <source>
        <strain evidence="2">JINMINGXINNONG_FW02</strain>
        <tissue evidence="2">Leaves</tissue>
    </source>
</reference>
<gene>
    <name evidence="2" type="ORF">VNO80_19860</name>
</gene>
<organism evidence="2 3">
    <name type="scientific">Phaseolus coccineus</name>
    <name type="common">Scarlet runner bean</name>
    <name type="synonym">Phaseolus multiflorus</name>
    <dbReference type="NCBI Taxonomy" id="3886"/>
    <lineage>
        <taxon>Eukaryota</taxon>
        <taxon>Viridiplantae</taxon>
        <taxon>Streptophyta</taxon>
        <taxon>Embryophyta</taxon>
        <taxon>Tracheophyta</taxon>
        <taxon>Spermatophyta</taxon>
        <taxon>Magnoliopsida</taxon>
        <taxon>eudicotyledons</taxon>
        <taxon>Gunneridae</taxon>
        <taxon>Pentapetalae</taxon>
        <taxon>rosids</taxon>
        <taxon>fabids</taxon>
        <taxon>Fabales</taxon>
        <taxon>Fabaceae</taxon>
        <taxon>Papilionoideae</taxon>
        <taxon>50 kb inversion clade</taxon>
        <taxon>NPAAA clade</taxon>
        <taxon>indigoferoid/millettioid clade</taxon>
        <taxon>Phaseoleae</taxon>
        <taxon>Phaseolus</taxon>
    </lineage>
</organism>
<evidence type="ECO:0000313" key="3">
    <source>
        <dbReference type="Proteomes" id="UP001374584"/>
    </source>
</evidence>
<name>A0AAN9MKE0_PHACN</name>
<dbReference type="Pfam" id="PF14214">
    <property type="entry name" value="Helitron_like_N"/>
    <property type="match status" value="1"/>
</dbReference>
<dbReference type="PANTHER" id="PTHR45786:SF74">
    <property type="entry name" value="ATP-DEPENDENT DNA HELICASE"/>
    <property type="match status" value="1"/>
</dbReference>
<dbReference type="PANTHER" id="PTHR45786">
    <property type="entry name" value="DNA BINDING PROTEIN-LIKE"/>
    <property type="match status" value="1"/>
</dbReference>
<dbReference type="Proteomes" id="UP001374584">
    <property type="component" value="Unassembled WGS sequence"/>
</dbReference>
<accession>A0AAN9MKE0</accession>
<evidence type="ECO:0000259" key="1">
    <source>
        <dbReference type="Pfam" id="PF14214"/>
    </source>
</evidence>
<keyword evidence="3" id="KW-1185">Reference proteome</keyword>
<dbReference type="EMBL" id="JAYMYR010000007">
    <property type="protein sequence ID" value="KAK7354399.1"/>
    <property type="molecule type" value="Genomic_DNA"/>
</dbReference>
<dbReference type="InterPro" id="IPR025476">
    <property type="entry name" value="Helitron_helicase-like"/>
</dbReference>